<proteinExistence type="predicted"/>
<comment type="caution">
    <text evidence="1">The sequence shown here is derived from an EMBL/GenBank/DDBJ whole genome shotgun (WGS) entry which is preliminary data.</text>
</comment>
<dbReference type="OrthoDB" id="2689033at2759"/>
<dbReference type="PANTHER" id="PTHR31912:SF34">
    <property type="entry name" value="NOTOCHORD-RELATED PROTEIN"/>
    <property type="match status" value="1"/>
</dbReference>
<gene>
    <name evidence="1" type="ORF">MSAN_01594000</name>
</gene>
<keyword evidence="2" id="KW-1185">Reference proteome</keyword>
<evidence type="ECO:0000313" key="2">
    <source>
        <dbReference type="Proteomes" id="UP000623467"/>
    </source>
</evidence>
<organism evidence="1 2">
    <name type="scientific">Mycena sanguinolenta</name>
    <dbReference type="NCBI Taxonomy" id="230812"/>
    <lineage>
        <taxon>Eukaryota</taxon>
        <taxon>Fungi</taxon>
        <taxon>Dikarya</taxon>
        <taxon>Basidiomycota</taxon>
        <taxon>Agaricomycotina</taxon>
        <taxon>Agaricomycetes</taxon>
        <taxon>Agaricomycetidae</taxon>
        <taxon>Agaricales</taxon>
        <taxon>Marasmiineae</taxon>
        <taxon>Mycenaceae</taxon>
        <taxon>Mycena</taxon>
    </lineage>
</organism>
<protein>
    <submittedName>
        <fullName evidence="1">Uncharacterized protein</fullName>
    </submittedName>
</protein>
<name>A0A8H6Y083_9AGAR</name>
<reference evidence="1" key="1">
    <citation type="submission" date="2020-05" db="EMBL/GenBank/DDBJ databases">
        <title>Mycena genomes resolve the evolution of fungal bioluminescence.</title>
        <authorList>
            <person name="Tsai I.J."/>
        </authorList>
    </citation>
    <scope>NUCLEOTIDE SEQUENCE</scope>
    <source>
        <strain evidence="1">160909Yilan</strain>
    </source>
</reference>
<dbReference type="PANTHER" id="PTHR31912">
    <property type="entry name" value="IP13529P"/>
    <property type="match status" value="1"/>
</dbReference>
<dbReference type="Proteomes" id="UP000623467">
    <property type="component" value="Unassembled WGS sequence"/>
</dbReference>
<dbReference type="EMBL" id="JACAZH010000013">
    <property type="protein sequence ID" value="KAF7351615.1"/>
    <property type="molecule type" value="Genomic_DNA"/>
</dbReference>
<sequence length="531" mass="60751">MFPTQTLEDNDVDMGFSEMSDAQLMEQLGQTVPADEAPATPEEIRLLMQQEFQRLLEDAQRETRFGEELSEAFVSNDLPKDFEEEEEDECWDRSALEHSEYRPYPNKTAMLLDVMDNLPRCRFSSTQMAMIIHFAKQLGAPDVPSLKAFRKMQQTLQSTCGNKPIKITSQLGNVFYMNDIRETLARNMANPLVAPHLHFYPEETDGPISETYQAERWMEYAPSQLTPMFSRGHKRFWIEELAQLKNGTFVIPRTLIVRNGVLISDVSIAAQASDGRWKVLDEERTVKADDFELDYDDLLAHFGTLVWVNNAPVSPMPNEMRQLVAEDEDLFVIMASPWADDVSGNRSKQYNKHMNMYTGNGCLPGRLLQQEYHVHFISTSPTLHQLNSLLPSRDHVKSTEKEPVRCYNAATNRMCRFIIRTPGLPADNPQQSEEASHIGGNSNYPCRKCQWGGTQIEKETEEIYHQCHLAGIARDAARVRQNLEEQIHLSMLGDSNAVTEHQRATGTKDKITQYWVELLLAKSKALKMEDR</sequence>
<dbReference type="AlphaFoldDB" id="A0A8H6Y083"/>
<accession>A0A8H6Y083</accession>
<evidence type="ECO:0000313" key="1">
    <source>
        <dbReference type="EMBL" id="KAF7351615.1"/>
    </source>
</evidence>